<reference evidence="3" key="1">
    <citation type="submission" date="2018-12" db="EMBL/GenBank/DDBJ databases">
        <title>Novel natural products biosynthetic potential of the class Ktedonobacteria.</title>
        <authorList>
            <person name="Zheng Y."/>
            <person name="Saitou A."/>
            <person name="Wang C.M."/>
            <person name="Toyoda A."/>
            <person name="Minakuchi Y."/>
            <person name="Sekiguchi Y."/>
            <person name="Ueda K."/>
            <person name="Takano H."/>
            <person name="Sakai Y."/>
            <person name="Yokota A."/>
            <person name="Yabe S."/>
        </authorList>
    </citation>
    <scope>NUCLEOTIDE SEQUENCE</scope>
    <source>
        <strain evidence="3">A3-2</strain>
    </source>
</reference>
<dbReference type="CDD" id="cd07557">
    <property type="entry name" value="trimeric_dUTPase"/>
    <property type="match status" value="1"/>
</dbReference>
<dbReference type="SUPFAM" id="SSF51283">
    <property type="entry name" value="dUTPase-like"/>
    <property type="match status" value="1"/>
</dbReference>
<keyword evidence="1" id="KW-0378">Hydrolase</keyword>
<evidence type="ECO:0000313" key="3">
    <source>
        <dbReference type="EMBL" id="BBH95103.1"/>
    </source>
</evidence>
<dbReference type="Gene3D" id="2.70.40.10">
    <property type="match status" value="1"/>
</dbReference>
<evidence type="ECO:0000256" key="2">
    <source>
        <dbReference type="ARBA" id="ARBA00023080"/>
    </source>
</evidence>
<organism evidence="3">
    <name type="scientific">Thermogemmatispora argillosa</name>
    <dbReference type="NCBI Taxonomy" id="2045280"/>
    <lineage>
        <taxon>Bacteria</taxon>
        <taxon>Bacillati</taxon>
        <taxon>Chloroflexota</taxon>
        <taxon>Ktedonobacteria</taxon>
        <taxon>Thermogemmatisporales</taxon>
        <taxon>Thermogemmatisporaceae</taxon>
        <taxon>Thermogemmatispora</taxon>
    </lineage>
</organism>
<keyword evidence="2" id="KW-0546">Nucleotide metabolism</keyword>
<dbReference type="AlphaFoldDB" id="A0A455T3B2"/>
<dbReference type="InterPro" id="IPR033704">
    <property type="entry name" value="dUTPase_trimeric"/>
</dbReference>
<dbReference type="PANTHER" id="PTHR42680">
    <property type="entry name" value="DCTP DEAMINASE"/>
    <property type="match status" value="1"/>
</dbReference>
<dbReference type="GO" id="GO:0006229">
    <property type="term" value="P:dUTP biosynthetic process"/>
    <property type="evidence" value="ECO:0007669"/>
    <property type="project" value="InterPro"/>
</dbReference>
<dbReference type="EMBL" id="AP019377">
    <property type="protein sequence ID" value="BBH95103.1"/>
    <property type="molecule type" value="Genomic_DNA"/>
</dbReference>
<dbReference type="InterPro" id="IPR011962">
    <property type="entry name" value="dCTP_deaminase"/>
</dbReference>
<dbReference type="PANTHER" id="PTHR42680:SF2">
    <property type="entry name" value="DCTP DEAMINASE"/>
    <property type="match status" value="1"/>
</dbReference>
<dbReference type="GO" id="GO:0008829">
    <property type="term" value="F:dCTP deaminase activity"/>
    <property type="evidence" value="ECO:0007669"/>
    <property type="project" value="InterPro"/>
</dbReference>
<protein>
    <submittedName>
        <fullName evidence="3">dCTP deaminase</fullName>
    </submittedName>
</protein>
<dbReference type="InterPro" id="IPR036157">
    <property type="entry name" value="dUTPase-like_sf"/>
</dbReference>
<proteinExistence type="predicted"/>
<sequence length="210" mass="24231">MLLSDKRIKEELARGNIVIEPFDERQLGTNSYDCRLGEWYFQGDANVEILHLDNPEEIRRYWGEPRRAKNGQIAIRPGTTILAHTQEIIGGRNGYLGKMYARSTVARSGLSVCRCAGVGDVGYISRWTMEISNHTMTTIVVPVGFRICQITFEYVGETLKEYQGKYGQQHEWTPEDMLPKAYLDWDYALYSRHRRQPQEPELLMGGEHKD</sequence>
<evidence type="ECO:0000256" key="1">
    <source>
        <dbReference type="ARBA" id="ARBA00022801"/>
    </source>
</evidence>
<gene>
    <name evidence="3" type="primary">dcd_2</name>
    <name evidence="3" type="ORF">KTA_33020</name>
</gene>
<name>A0A455T3B2_9CHLR</name>
<accession>A0A455T3B2</accession>
<dbReference type="NCBIfam" id="TIGR02274">
    <property type="entry name" value="dCTP_deam"/>
    <property type="match status" value="1"/>
</dbReference>
<dbReference type="Pfam" id="PF22769">
    <property type="entry name" value="DCD"/>
    <property type="match status" value="1"/>
</dbReference>